<protein>
    <submittedName>
        <fullName evidence="3">CPBP family intramembrane metalloprotease</fullName>
    </submittedName>
</protein>
<keyword evidence="4" id="KW-1185">Reference proteome</keyword>
<feature type="transmembrane region" description="Helical" evidence="1">
    <location>
        <begin position="30"/>
        <end position="46"/>
    </location>
</feature>
<dbReference type="InterPro" id="IPR003675">
    <property type="entry name" value="Rce1/LyrA-like_dom"/>
</dbReference>
<dbReference type="GO" id="GO:0080120">
    <property type="term" value="P:CAAX-box protein maturation"/>
    <property type="evidence" value="ECO:0007669"/>
    <property type="project" value="UniProtKB-ARBA"/>
</dbReference>
<feature type="transmembrane region" description="Helical" evidence="1">
    <location>
        <begin position="51"/>
        <end position="69"/>
    </location>
</feature>
<accession>A0A4R4X8Z9</accession>
<proteinExistence type="predicted"/>
<dbReference type="GO" id="GO:0006508">
    <property type="term" value="P:proteolysis"/>
    <property type="evidence" value="ECO:0007669"/>
    <property type="project" value="UniProtKB-KW"/>
</dbReference>
<evidence type="ECO:0000256" key="1">
    <source>
        <dbReference type="SAM" id="Phobius"/>
    </source>
</evidence>
<keyword evidence="3" id="KW-0482">Metalloprotease</keyword>
<keyword evidence="1" id="KW-0472">Membrane</keyword>
<keyword evidence="1" id="KW-0812">Transmembrane</keyword>
<dbReference type="GO" id="GO:0004175">
    <property type="term" value="F:endopeptidase activity"/>
    <property type="evidence" value="ECO:0007669"/>
    <property type="project" value="UniProtKB-ARBA"/>
</dbReference>
<dbReference type="AlphaFoldDB" id="A0A4R4X8Z9"/>
<dbReference type="Proteomes" id="UP000295302">
    <property type="component" value="Unassembled WGS sequence"/>
</dbReference>
<dbReference type="Pfam" id="PF02517">
    <property type="entry name" value="Rce1-like"/>
    <property type="match status" value="1"/>
</dbReference>
<evidence type="ECO:0000259" key="2">
    <source>
        <dbReference type="Pfam" id="PF02517"/>
    </source>
</evidence>
<feature type="domain" description="CAAX prenyl protease 2/Lysostaphin resistance protein A-like" evidence="2">
    <location>
        <begin position="32"/>
        <end position="63"/>
    </location>
</feature>
<dbReference type="EMBL" id="SMKQ01000464">
    <property type="protein sequence ID" value="TDD26799.1"/>
    <property type="molecule type" value="Genomic_DNA"/>
</dbReference>
<keyword evidence="3" id="KW-0378">Hydrolase</keyword>
<comment type="caution">
    <text evidence="3">The sequence shown here is derived from an EMBL/GenBank/DDBJ whole genome shotgun (WGS) entry which is preliminary data.</text>
</comment>
<gene>
    <name evidence="3" type="ORF">E1286_47400</name>
</gene>
<keyword evidence="3" id="KW-0645">Protease</keyword>
<dbReference type="GO" id="GO:0008237">
    <property type="term" value="F:metallopeptidase activity"/>
    <property type="evidence" value="ECO:0007669"/>
    <property type="project" value="UniProtKB-KW"/>
</dbReference>
<sequence length="84" mass="8628">MSTSVPPSEWHSAGELVNSYGRGTESDACLGPMAVVTGVGFALLYLRTGSLLALIGLHITVDIVGLVLIPPPGRVNEPTPAEAS</sequence>
<evidence type="ECO:0000313" key="4">
    <source>
        <dbReference type="Proteomes" id="UP000295302"/>
    </source>
</evidence>
<keyword evidence="1" id="KW-1133">Transmembrane helix</keyword>
<evidence type="ECO:0000313" key="3">
    <source>
        <dbReference type="EMBL" id="TDD26799.1"/>
    </source>
</evidence>
<organism evidence="3 4">
    <name type="scientific">Nonomuraea terrae</name>
    <dbReference type="NCBI Taxonomy" id="2530383"/>
    <lineage>
        <taxon>Bacteria</taxon>
        <taxon>Bacillati</taxon>
        <taxon>Actinomycetota</taxon>
        <taxon>Actinomycetes</taxon>
        <taxon>Streptosporangiales</taxon>
        <taxon>Streptosporangiaceae</taxon>
        <taxon>Nonomuraea</taxon>
    </lineage>
</organism>
<reference evidence="3 4" key="1">
    <citation type="submission" date="2019-03" db="EMBL/GenBank/DDBJ databases">
        <title>Draft genome sequences of novel Actinobacteria.</title>
        <authorList>
            <person name="Sahin N."/>
            <person name="Ay H."/>
            <person name="Saygin H."/>
        </authorList>
    </citation>
    <scope>NUCLEOTIDE SEQUENCE [LARGE SCALE GENOMIC DNA]</scope>
    <source>
        <strain evidence="3 4">CH32</strain>
    </source>
</reference>
<name>A0A4R4X8Z9_9ACTN</name>